<gene>
    <name evidence="1" type="ORF">ACFOZ5_08305</name>
</gene>
<reference evidence="2" key="1">
    <citation type="journal article" date="2019" name="Int. J. Syst. Evol. Microbiol.">
        <title>The Global Catalogue of Microorganisms (GCM) 10K type strain sequencing project: providing services to taxonomists for standard genome sequencing and annotation.</title>
        <authorList>
            <consortium name="The Broad Institute Genomics Platform"/>
            <consortium name="The Broad Institute Genome Sequencing Center for Infectious Disease"/>
            <person name="Wu L."/>
            <person name="Ma J."/>
        </authorList>
    </citation>
    <scope>NUCLEOTIDE SEQUENCE [LARGE SCALE GENOMIC DNA]</scope>
    <source>
        <strain evidence="2">CECT 7297</strain>
    </source>
</reference>
<evidence type="ECO:0000313" key="2">
    <source>
        <dbReference type="Proteomes" id="UP001595798"/>
    </source>
</evidence>
<organism evidence="1 2">
    <name type="scientific">Marinobacter lacisalsi</name>
    <dbReference type="NCBI Taxonomy" id="475979"/>
    <lineage>
        <taxon>Bacteria</taxon>
        <taxon>Pseudomonadati</taxon>
        <taxon>Pseudomonadota</taxon>
        <taxon>Gammaproteobacteria</taxon>
        <taxon>Pseudomonadales</taxon>
        <taxon>Marinobacteraceae</taxon>
        <taxon>Marinobacter</taxon>
    </lineage>
</organism>
<accession>A0ABV8QFD8</accession>
<dbReference type="Proteomes" id="UP001595798">
    <property type="component" value="Unassembled WGS sequence"/>
</dbReference>
<proteinExistence type="predicted"/>
<name>A0ABV8QFD8_9GAMM</name>
<keyword evidence="2" id="KW-1185">Reference proteome</keyword>
<evidence type="ECO:0000313" key="1">
    <source>
        <dbReference type="EMBL" id="MFC4259026.1"/>
    </source>
</evidence>
<dbReference type="RefSeq" id="WP_379886570.1">
    <property type="nucleotide sequence ID" value="NZ_JBHSDI010000011.1"/>
</dbReference>
<dbReference type="EMBL" id="JBHSDI010000011">
    <property type="protein sequence ID" value="MFC4259026.1"/>
    <property type="molecule type" value="Genomic_DNA"/>
</dbReference>
<comment type="caution">
    <text evidence="1">The sequence shown here is derived from an EMBL/GenBank/DDBJ whole genome shotgun (WGS) entry which is preliminary data.</text>
</comment>
<sequence>MPKYYALIEGVNFTSHIDGDAVNMGFFANLQFEGDFQKNSDVLDVLWLHLKARLHESDLKFTTNQQSYFVVRQLDCLEAFDHSPGFWKGFSTYKIDSVDRIKNKVKFFVNCGLVDLRITKPIYRPVRINEQL</sequence>
<protein>
    <submittedName>
        <fullName evidence="1">Uncharacterized protein</fullName>
    </submittedName>
</protein>